<dbReference type="InterPro" id="IPR000477">
    <property type="entry name" value="RT_dom"/>
</dbReference>
<evidence type="ECO:0000313" key="12">
    <source>
        <dbReference type="EMBL" id="SEO89518.1"/>
    </source>
</evidence>
<evidence type="ECO:0000256" key="9">
    <source>
        <dbReference type="ARBA" id="ARBA00048173"/>
    </source>
</evidence>
<keyword evidence="5" id="KW-0460">Magnesium</keyword>
<dbReference type="STRING" id="501024.RTCCBAU85039_5182"/>
<keyword evidence="7" id="KW-0051">Antiviral defense</keyword>
<accession>A0A1H8TG90</accession>
<keyword evidence="4" id="KW-0479">Metal-binding</keyword>
<proteinExistence type="inferred from homology"/>
<dbReference type="Proteomes" id="UP000183063">
    <property type="component" value="Unassembled WGS sequence"/>
</dbReference>
<dbReference type="EMBL" id="FOCV01000028">
    <property type="protein sequence ID" value="SEO89518.1"/>
    <property type="molecule type" value="Genomic_DNA"/>
</dbReference>
<evidence type="ECO:0000256" key="7">
    <source>
        <dbReference type="ARBA" id="ARBA00023118"/>
    </source>
</evidence>
<dbReference type="GO" id="GO:0003964">
    <property type="term" value="F:RNA-directed DNA polymerase activity"/>
    <property type="evidence" value="ECO:0007669"/>
    <property type="project" value="UniProtKB-KW"/>
</dbReference>
<evidence type="ECO:0000256" key="2">
    <source>
        <dbReference type="ARBA" id="ARBA00022679"/>
    </source>
</evidence>
<protein>
    <recommendedName>
        <fullName evidence="1">RNA-directed DNA polymerase</fullName>
        <ecNumber evidence="1">2.7.7.49</ecNumber>
    </recommendedName>
</protein>
<dbReference type="EC" id="2.7.7.49" evidence="1"/>
<dbReference type="PROSITE" id="PS50878">
    <property type="entry name" value="RT_POL"/>
    <property type="match status" value="1"/>
</dbReference>
<dbReference type="CDD" id="cd03487">
    <property type="entry name" value="RT_Bac_retron_II"/>
    <property type="match status" value="1"/>
</dbReference>
<dbReference type="GO" id="GO:0051607">
    <property type="term" value="P:defense response to virus"/>
    <property type="evidence" value="ECO:0007669"/>
    <property type="project" value="UniProtKB-KW"/>
</dbReference>
<name>A0A1H8TG90_9HYPH</name>
<keyword evidence="3" id="KW-0548">Nucleotidyltransferase</keyword>
<evidence type="ECO:0000256" key="8">
    <source>
        <dbReference type="ARBA" id="ARBA00034120"/>
    </source>
</evidence>
<reference evidence="12 14" key="2">
    <citation type="submission" date="2016-10" db="EMBL/GenBank/DDBJ databases">
        <authorList>
            <person name="Varghese N."/>
            <person name="Submissions S."/>
        </authorList>
    </citation>
    <scope>NUCLEOTIDE SEQUENCE [LARGE SCALE GENOMIC DNA]</scope>
    <source>
        <strain evidence="12 14">CGMCC 1.7071</strain>
    </source>
</reference>
<feature type="domain" description="Reverse transcriptase" evidence="10">
    <location>
        <begin position="93"/>
        <end position="337"/>
    </location>
</feature>
<dbReference type="Pfam" id="PF00078">
    <property type="entry name" value="RVT_1"/>
    <property type="match status" value="1"/>
</dbReference>
<dbReference type="SUPFAM" id="SSF56672">
    <property type="entry name" value="DNA/RNA polymerases"/>
    <property type="match status" value="1"/>
</dbReference>
<reference evidence="11" key="3">
    <citation type="submission" date="2016-10" db="EMBL/GenBank/DDBJ databases">
        <authorList>
            <person name="de Groot N.N."/>
        </authorList>
    </citation>
    <scope>NUCLEOTIDE SEQUENCE [LARGE SCALE GENOMIC DNA]</scope>
    <source>
        <strain evidence="11">CCBAU85039</strain>
    </source>
</reference>
<dbReference type="InterPro" id="IPR000123">
    <property type="entry name" value="Reverse_transcriptase_msDNA"/>
</dbReference>
<comment type="similarity">
    <text evidence="8">Belongs to the bacterial reverse transcriptase family.</text>
</comment>
<dbReference type="EMBL" id="FNXB01000037">
    <property type="protein sequence ID" value="SEI14989.1"/>
    <property type="molecule type" value="Genomic_DNA"/>
</dbReference>
<evidence type="ECO:0000256" key="4">
    <source>
        <dbReference type="ARBA" id="ARBA00022723"/>
    </source>
</evidence>
<dbReference type="PANTHER" id="PTHR34047:SF7">
    <property type="entry name" value="RNA-DIRECTED DNA POLYMERASE"/>
    <property type="match status" value="1"/>
</dbReference>
<keyword evidence="14" id="KW-1185">Reference proteome</keyword>
<comment type="catalytic activity">
    <reaction evidence="9">
        <text>DNA(n) + a 2'-deoxyribonucleoside 5'-triphosphate = DNA(n+1) + diphosphate</text>
        <dbReference type="Rhea" id="RHEA:22508"/>
        <dbReference type="Rhea" id="RHEA-COMP:17339"/>
        <dbReference type="Rhea" id="RHEA-COMP:17340"/>
        <dbReference type="ChEBI" id="CHEBI:33019"/>
        <dbReference type="ChEBI" id="CHEBI:61560"/>
        <dbReference type="ChEBI" id="CHEBI:173112"/>
        <dbReference type="EC" id="2.7.7.49"/>
    </reaction>
</comment>
<evidence type="ECO:0000313" key="14">
    <source>
        <dbReference type="Proteomes" id="UP000198939"/>
    </source>
</evidence>
<organism evidence="11 13">
    <name type="scientific">Rhizobium tibeticum</name>
    <dbReference type="NCBI Taxonomy" id="501024"/>
    <lineage>
        <taxon>Bacteria</taxon>
        <taxon>Pseudomonadati</taxon>
        <taxon>Pseudomonadota</taxon>
        <taxon>Alphaproteobacteria</taxon>
        <taxon>Hyphomicrobiales</taxon>
        <taxon>Rhizobiaceae</taxon>
        <taxon>Rhizobium/Agrobacterium group</taxon>
        <taxon>Rhizobium</taxon>
    </lineage>
</organism>
<evidence type="ECO:0000256" key="5">
    <source>
        <dbReference type="ARBA" id="ARBA00022842"/>
    </source>
</evidence>
<keyword evidence="2" id="KW-0808">Transferase</keyword>
<dbReference type="GO" id="GO:0003723">
    <property type="term" value="F:RNA binding"/>
    <property type="evidence" value="ECO:0007669"/>
    <property type="project" value="InterPro"/>
</dbReference>
<dbReference type="PANTHER" id="PTHR34047">
    <property type="entry name" value="NUCLEAR INTRON MATURASE 1, MITOCHONDRIAL-RELATED"/>
    <property type="match status" value="1"/>
</dbReference>
<evidence type="ECO:0000256" key="1">
    <source>
        <dbReference type="ARBA" id="ARBA00012493"/>
    </source>
</evidence>
<gene>
    <name evidence="11" type="ORF">RTCCBAU85039_5182</name>
    <name evidence="12" type="ORF">SAMN05216228_102882</name>
</gene>
<evidence type="ECO:0000256" key="3">
    <source>
        <dbReference type="ARBA" id="ARBA00022695"/>
    </source>
</evidence>
<dbReference type="GO" id="GO:0046872">
    <property type="term" value="F:metal ion binding"/>
    <property type="evidence" value="ECO:0007669"/>
    <property type="project" value="UniProtKB-KW"/>
</dbReference>
<evidence type="ECO:0000256" key="6">
    <source>
        <dbReference type="ARBA" id="ARBA00022918"/>
    </source>
</evidence>
<dbReference type="InterPro" id="IPR051083">
    <property type="entry name" value="GrpII_Intron_Splice-Mob/Def"/>
</dbReference>
<sequence length="416" mass="46976">MLVSRSDIFMLRNGTSLSRRRLGGASCHYPPNGVKVMQSWSPQQYRYDGAQHGVSDETIESVIARVELIAAVNPSITPVLTLRHLSELCGVEYGFLRRIVSRSTVPYRVFSLRKRIPGRTRHRLICVPRNELKAAQDWIVRNILRHTKAHGASFAYHPKSRPELGAHRHCGCDYLLKIDITDFFHSVSEGRIFRIFAELGFSELVAFELARLTTIIAQGTERPDWIAAARWPAIPAYQTSYEGFLPQGASTSPMLSNLAMLALDARIAGMASDAGLVYTRYADDLTFSGRKPHDLKSMKRFKRKVFDALNEAGFRPNLRKSSIRGPGARRIVLGMLVDGPRPRLAKEFKDDLRKHLHYLRSKDYGPAKHAAANKTSISAMFHMVRGLIGWATRVEPQYGRSCLVEFRKVVWPPLIP</sequence>
<evidence type="ECO:0000313" key="11">
    <source>
        <dbReference type="EMBL" id="SEI14989.1"/>
    </source>
</evidence>
<evidence type="ECO:0000259" key="10">
    <source>
        <dbReference type="PROSITE" id="PS50878"/>
    </source>
</evidence>
<dbReference type="AlphaFoldDB" id="A0A1H8TG90"/>
<evidence type="ECO:0000313" key="13">
    <source>
        <dbReference type="Proteomes" id="UP000183063"/>
    </source>
</evidence>
<dbReference type="Proteomes" id="UP000198939">
    <property type="component" value="Unassembled WGS sequence"/>
</dbReference>
<keyword evidence="6 11" id="KW-0695">RNA-directed DNA polymerase</keyword>
<dbReference type="PRINTS" id="PR00866">
    <property type="entry name" value="RNADNAPOLMS"/>
</dbReference>
<reference evidence="13" key="1">
    <citation type="submission" date="2016-10" db="EMBL/GenBank/DDBJ databases">
        <authorList>
            <person name="Wibberg D."/>
        </authorList>
    </citation>
    <scope>NUCLEOTIDE SEQUENCE [LARGE SCALE GENOMIC DNA]</scope>
</reference>
<dbReference type="InterPro" id="IPR043502">
    <property type="entry name" value="DNA/RNA_pol_sf"/>
</dbReference>